<reference evidence="5 6" key="1">
    <citation type="submission" date="2014-07" db="EMBL/GenBank/DDBJ databases">
        <title>Methanogenic archaea and the global carbon cycle.</title>
        <authorList>
            <person name="Henriksen J.R."/>
            <person name="Luke J."/>
            <person name="Reinhart S."/>
            <person name="Benedict M.N."/>
            <person name="Youngblut N.D."/>
            <person name="Metcalf M.E."/>
            <person name="Whitaker R.J."/>
            <person name="Metcalf W.W."/>
        </authorList>
    </citation>
    <scope>NUCLEOTIDE SEQUENCE [LARGE SCALE GENOMIC DNA]</scope>
    <source>
        <strain evidence="6">ATCC 43570 / DSM 1825 / OCM 12 / VKM B-1830 / TM-1</strain>
    </source>
</reference>
<organism evidence="5 6">
    <name type="scientific">Methanosarcina thermophila (strain ATCC 43570 / DSM 1825 / OCM 12 / VKM B-1830 / TM-1)</name>
    <dbReference type="NCBI Taxonomy" id="523844"/>
    <lineage>
        <taxon>Archaea</taxon>
        <taxon>Methanobacteriati</taxon>
        <taxon>Methanobacteriota</taxon>
        <taxon>Stenosarchaea group</taxon>
        <taxon>Methanomicrobia</taxon>
        <taxon>Methanosarcinales</taxon>
        <taxon>Methanosarcinaceae</taxon>
        <taxon>Methanosarcina</taxon>
    </lineage>
</organism>
<accession>A0A0E3NC79</accession>
<feature type="domain" description="Response regulatory" evidence="4">
    <location>
        <begin position="4"/>
        <end position="120"/>
    </location>
</feature>
<dbReference type="EMBL" id="CP009501">
    <property type="protein sequence ID" value="AKB13515.1"/>
    <property type="molecule type" value="Genomic_DNA"/>
</dbReference>
<dbReference type="Gene3D" id="3.40.50.2300">
    <property type="match status" value="1"/>
</dbReference>
<keyword evidence="2" id="KW-0902">Two-component regulatory system</keyword>
<gene>
    <name evidence="5" type="ORF">MSTHT_1757</name>
</gene>
<dbReference type="PANTHER" id="PTHR45339">
    <property type="entry name" value="HYBRID SIGNAL TRANSDUCTION HISTIDINE KINASE J"/>
    <property type="match status" value="1"/>
</dbReference>
<evidence type="ECO:0000256" key="2">
    <source>
        <dbReference type="ARBA" id="ARBA00023012"/>
    </source>
</evidence>
<dbReference type="PATRIC" id="fig|523844.20.peg.2172"/>
<dbReference type="SMART" id="SM00448">
    <property type="entry name" value="REC"/>
    <property type="match status" value="1"/>
</dbReference>
<protein>
    <submittedName>
        <fullName evidence="5">Two-component response regulator</fullName>
    </submittedName>
</protein>
<dbReference type="STRING" id="523844.MSTHT_1757"/>
<dbReference type="HOGENOM" id="CLU_000445_69_17_2"/>
<proteinExistence type="predicted"/>
<sequence length="125" mass="14188">MMKKILIVEDNPMNMELIMDLLELYGHSITKAEDGIKALERLAEKKFDLILLDMQLPKMDGLEVLDRIKKNPATADIPVIAVTAHAMKGSEEHFIEMGCVDYVSKPIDIHKFRALISKYLDEDSS</sequence>
<evidence type="ECO:0000313" key="5">
    <source>
        <dbReference type="EMBL" id="AKB13515.1"/>
    </source>
</evidence>
<keyword evidence="1 3" id="KW-0597">Phosphoprotein</keyword>
<evidence type="ECO:0000256" key="3">
    <source>
        <dbReference type="PROSITE-ProRule" id="PRU00169"/>
    </source>
</evidence>
<dbReference type="PROSITE" id="PS50110">
    <property type="entry name" value="RESPONSE_REGULATORY"/>
    <property type="match status" value="1"/>
</dbReference>
<dbReference type="Pfam" id="PF00072">
    <property type="entry name" value="Response_reg"/>
    <property type="match status" value="1"/>
</dbReference>
<dbReference type="SUPFAM" id="SSF52172">
    <property type="entry name" value="CheY-like"/>
    <property type="match status" value="1"/>
</dbReference>
<evidence type="ECO:0000259" key="4">
    <source>
        <dbReference type="PROSITE" id="PS50110"/>
    </source>
</evidence>
<dbReference type="Proteomes" id="UP000066529">
    <property type="component" value="Chromosome"/>
</dbReference>
<dbReference type="GO" id="GO:0000160">
    <property type="term" value="P:phosphorelay signal transduction system"/>
    <property type="evidence" value="ECO:0007669"/>
    <property type="project" value="UniProtKB-KW"/>
</dbReference>
<evidence type="ECO:0000313" key="6">
    <source>
        <dbReference type="Proteomes" id="UP000066529"/>
    </source>
</evidence>
<dbReference type="OrthoDB" id="9652at2157"/>
<feature type="modified residue" description="4-aspartylphosphate" evidence="3">
    <location>
        <position position="53"/>
    </location>
</feature>
<dbReference type="AlphaFoldDB" id="A0A0E3NC79"/>
<dbReference type="PANTHER" id="PTHR45339:SF1">
    <property type="entry name" value="HYBRID SIGNAL TRANSDUCTION HISTIDINE KINASE J"/>
    <property type="match status" value="1"/>
</dbReference>
<name>A0A0E3NC79_METTT</name>
<dbReference type="InterPro" id="IPR001789">
    <property type="entry name" value="Sig_transdc_resp-reg_receiver"/>
</dbReference>
<dbReference type="InterPro" id="IPR011006">
    <property type="entry name" value="CheY-like_superfamily"/>
</dbReference>
<evidence type="ECO:0000256" key="1">
    <source>
        <dbReference type="ARBA" id="ARBA00022553"/>
    </source>
</evidence>
<dbReference type="KEGG" id="mthr:MSTHT_1757"/>